<keyword evidence="3" id="KW-1185">Reference proteome</keyword>
<feature type="transmembrane region" description="Helical" evidence="1">
    <location>
        <begin position="12"/>
        <end position="30"/>
    </location>
</feature>
<name>A0A6A7BYE1_9PEZI</name>
<keyword evidence="1" id="KW-0472">Membrane</keyword>
<keyword evidence="1" id="KW-0812">Transmembrane</keyword>
<proteinExistence type="predicted"/>
<evidence type="ECO:0000256" key="1">
    <source>
        <dbReference type="SAM" id="Phobius"/>
    </source>
</evidence>
<sequence length="53" mass="5940">MLLSVSQSSGFLPSMIMIAMVQFSRGIYSFPAKQLCHTVRARFGPVLKQTQSY</sequence>
<dbReference type="EMBL" id="MU005984">
    <property type="protein sequence ID" value="KAF2860241.1"/>
    <property type="molecule type" value="Genomic_DNA"/>
</dbReference>
<keyword evidence="1" id="KW-1133">Transmembrane helix</keyword>
<reference evidence="2" key="1">
    <citation type="journal article" date="2020" name="Stud. Mycol.">
        <title>101 Dothideomycetes genomes: a test case for predicting lifestyles and emergence of pathogens.</title>
        <authorList>
            <person name="Haridas S."/>
            <person name="Albert R."/>
            <person name="Binder M."/>
            <person name="Bloem J."/>
            <person name="Labutti K."/>
            <person name="Salamov A."/>
            <person name="Andreopoulos B."/>
            <person name="Baker S."/>
            <person name="Barry K."/>
            <person name="Bills G."/>
            <person name="Bluhm B."/>
            <person name="Cannon C."/>
            <person name="Castanera R."/>
            <person name="Culley D."/>
            <person name="Daum C."/>
            <person name="Ezra D."/>
            <person name="Gonzalez J."/>
            <person name="Henrissat B."/>
            <person name="Kuo A."/>
            <person name="Liang C."/>
            <person name="Lipzen A."/>
            <person name="Lutzoni F."/>
            <person name="Magnuson J."/>
            <person name="Mondo S."/>
            <person name="Nolan M."/>
            <person name="Ohm R."/>
            <person name="Pangilinan J."/>
            <person name="Park H.-J."/>
            <person name="Ramirez L."/>
            <person name="Alfaro M."/>
            <person name="Sun H."/>
            <person name="Tritt A."/>
            <person name="Yoshinaga Y."/>
            <person name="Zwiers L.-H."/>
            <person name="Turgeon B."/>
            <person name="Goodwin S."/>
            <person name="Spatafora J."/>
            <person name="Crous P."/>
            <person name="Grigoriev I."/>
        </authorList>
    </citation>
    <scope>NUCLEOTIDE SEQUENCE</scope>
    <source>
        <strain evidence="2">CBS 480.64</strain>
    </source>
</reference>
<gene>
    <name evidence="2" type="ORF">K470DRAFT_78419</name>
</gene>
<protein>
    <submittedName>
        <fullName evidence="2">Uncharacterized protein</fullName>
    </submittedName>
</protein>
<evidence type="ECO:0000313" key="3">
    <source>
        <dbReference type="Proteomes" id="UP000799421"/>
    </source>
</evidence>
<dbReference type="AlphaFoldDB" id="A0A6A7BYE1"/>
<organism evidence="2 3">
    <name type="scientific">Piedraia hortae CBS 480.64</name>
    <dbReference type="NCBI Taxonomy" id="1314780"/>
    <lineage>
        <taxon>Eukaryota</taxon>
        <taxon>Fungi</taxon>
        <taxon>Dikarya</taxon>
        <taxon>Ascomycota</taxon>
        <taxon>Pezizomycotina</taxon>
        <taxon>Dothideomycetes</taxon>
        <taxon>Dothideomycetidae</taxon>
        <taxon>Capnodiales</taxon>
        <taxon>Piedraiaceae</taxon>
        <taxon>Piedraia</taxon>
    </lineage>
</organism>
<accession>A0A6A7BYE1</accession>
<dbReference type="Proteomes" id="UP000799421">
    <property type="component" value="Unassembled WGS sequence"/>
</dbReference>
<evidence type="ECO:0000313" key="2">
    <source>
        <dbReference type="EMBL" id="KAF2860241.1"/>
    </source>
</evidence>